<evidence type="ECO:0000313" key="4">
    <source>
        <dbReference type="EMBL" id="MBC9176771.1"/>
    </source>
</evidence>
<evidence type="ECO:0000259" key="3">
    <source>
        <dbReference type="Pfam" id="PF05065"/>
    </source>
</evidence>
<dbReference type="NCBIfam" id="TIGR01554">
    <property type="entry name" value="major_cap_HK97"/>
    <property type="match status" value="1"/>
</dbReference>
<sequence length="431" mass="47250">MDGTALRGRAPALERREAGSETPLVEVKKLIEGVNRGFEEFKTANDRRLKELEQRGAADPTATETVNKLEGQIKKLSDELMDIGKKANRIPAGGSEPGAMDTPEKREHRAGWDKWARRGAITDHELRDLERKANTTLVPEDGGLLVPETVDGQILKLLRDESEVRGLFDAQAIGTTEYRKLVSLGGAGSGWVGETEARPATSGPQWTEIAGTFGEIYANPQVSQTLLDDSRVDLEAELAGEIAYEFAQKEGRAFLFGDGVKKPKGLFTAPMAATGDKTRPFGTFQFLPTGAAATLPTTAPGDLLLDVIYSLKKGYRRNARWLMNGVSLATMRKWKDNDGNYLWQPSLQAGEPGSLLGYPVTDLEDMPDVAANAMPIAFGDFRRAYRILDRIGIRTLRDPYTNKPFVGFYTTKRVGGMILDTQAVKFVKVAA</sequence>
<evidence type="ECO:0000256" key="2">
    <source>
        <dbReference type="SAM" id="MobiDB-lite"/>
    </source>
</evidence>
<feature type="domain" description="Phage capsid-like C-terminal" evidence="3">
    <location>
        <begin position="142"/>
        <end position="428"/>
    </location>
</feature>
<evidence type="ECO:0000313" key="5">
    <source>
        <dbReference type="Proteomes" id="UP000603940"/>
    </source>
</evidence>
<reference evidence="4 5" key="1">
    <citation type="journal article" date="2009" name="Int. J. Syst. Evol. Microbiol.">
        <title>Transfer of Teichococcus ludipueritiae and Muricoccus roseus to the genus Roseomonas, as Roseomonas ludipueritiae comb. nov. and Roseomonas rosea comb. nov., respectively, and emended description of the genus Roseomonas.</title>
        <authorList>
            <person name="Sanchez-Porro C."/>
            <person name="Gallego V."/>
            <person name="Busse H.J."/>
            <person name="Kampfer P."/>
            <person name="Ventosa A."/>
        </authorList>
    </citation>
    <scope>NUCLEOTIDE SEQUENCE [LARGE SCALE GENOMIC DNA]</scope>
    <source>
        <strain evidence="4 5">DSM 14915</strain>
    </source>
</reference>
<dbReference type="Pfam" id="PF05065">
    <property type="entry name" value="Phage_capsid"/>
    <property type="match status" value="1"/>
</dbReference>
<comment type="subcellular location">
    <subcellularLocation>
        <location evidence="1">Virion</location>
    </subcellularLocation>
</comment>
<feature type="region of interest" description="Disordered" evidence="2">
    <location>
        <begin position="87"/>
        <end position="111"/>
    </location>
</feature>
<dbReference type="SUPFAM" id="SSF56563">
    <property type="entry name" value="Major capsid protein gp5"/>
    <property type="match status" value="1"/>
</dbReference>
<feature type="region of interest" description="Disordered" evidence="2">
    <location>
        <begin position="1"/>
        <end position="22"/>
    </location>
</feature>
<dbReference type="InterPro" id="IPR024455">
    <property type="entry name" value="Phage_capsid"/>
</dbReference>
<dbReference type="Gene3D" id="3.30.2320.10">
    <property type="entry name" value="hypothetical protein PF0899 domain"/>
    <property type="match status" value="1"/>
</dbReference>
<comment type="caution">
    <text evidence="4">The sequence shown here is derived from an EMBL/GenBank/DDBJ whole genome shotgun (WGS) entry which is preliminary data.</text>
</comment>
<evidence type="ECO:0000256" key="1">
    <source>
        <dbReference type="ARBA" id="ARBA00004328"/>
    </source>
</evidence>
<feature type="compositionally biased region" description="Basic and acidic residues" evidence="2">
    <location>
        <begin position="102"/>
        <end position="111"/>
    </location>
</feature>
<accession>A0ABR7R4V9</accession>
<protein>
    <submittedName>
        <fullName evidence="4">Phage major capsid protein</fullName>
    </submittedName>
</protein>
<name>A0ABR7R4V9_9PROT</name>
<dbReference type="EMBL" id="JACTUZ010000019">
    <property type="protein sequence ID" value="MBC9176771.1"/>
    <property type="molecule type" value="Genomic_DNA"/>
</dbReference>
<keyword evidence="5" id="KW-1185">Reference proteome</keyword>
<dbReference type="Proteomes" id="UP000603940">
    <property type="component" value="Unassembled WGS sequence"/>
</dbReference>
<organism evidence="4 5">
    <name type="scientific">Pseudoroseomonas ludipueritiae</name>
    <dbReference type="NCBI Taxonomy" id="198093"/>
    <lineage>
        <taxon>Bacteria</taxon>
        <taxon>Pseudomonadati</taxon>
        <taxon>Pseudomonadota</taxon>
        <taxon>Alphaproteobacteria</taxon>
        <taxon>Acetobacterales</taxon>
        <taxon>Acetobacteraceae</taxon>
        <taxon>Pseudoroseomonas</taxon>
    </lineage>
</organism>
<gene>
    <name evidence="4" type="ORF">IBL25_07415</name>
</gene>
<dbReference type="Gene3D" id="3.30.2400.10">
    <property type="entry name" value="Major capsid protein gp5"/>
    <property type="match status" value="1"/>
</dbReference>
<proteinExistence type="predicted"/>
<dbReference type="InterPro" id="IPR054612">
    <property type="entry name" value="Phage_capsid-like_C"/>
</dbReference>